<feature type="transmembrane region" description="Helical" evidence="1">
    <location>
        <begin position="21"/>
        <end position="41"/>
    </location>
</feature>
<keyword evidence="1" id="KW-0812">Transmembrane</keyword>
<comment type="caution">
    <text evidence="2">The sequence shown here is derived from an EMBL/GenBank/DDBJ whole genome shotgun (WGS) entry which is preliminary data.</text>
</comment>
<dbReference type="EMBL" id="ATDL01000020">
    <property type="protein sequence ID" value="ERJ57940.1"/>
    <property type="molecule type" value="Genomic_DNA"/>
</dbReference>
<keyword evidence="3" id="KW-1185">Reference proteome</keyword>
<keyword evidence="1" id="KW-0472">Membrane</keyword>
<keyword evidence="1" id="KW-1133">Transmembrane helix</keyword>
<protein>
    <submittedName>
        <fullName evidence="2">Uncharacterized protein</fullName>
    </submittedName>
</protein>
<dbReference type="RefSeq" id="WP_021071710.1">
    <property type="nucleotide sequence ID" value="NZ_ATDL01000020.1"/>
</dbReference>
<feature type="transmembrane region" description="Helical" evidence="1">
    <location>
        <begin position="56"/>
        <end position="78"/>
    </location>
</feature>
<gene>
    <name evidence="2" type="ORF">M472_04090</name>
</gene>
<reference evidence="2 3" key="1">
    <citation type="journal article" date="2013" name="Genome Announc.">
        <title>The Draft Genome Sequence of Sphingomonas paucimobilis Strain HER1398 (Proteobacteria), Host to the Giant PAU Phage, Indicates That It Is a Member of the Genus Sphingobacterium (Bacteroidetes).</title>
        <authorList>
            <person name="White R.A.III."/>
            <person name="Suttle C.A."/>
        </authorList>
    </citation>
    <scope>NUCLEOTIDE SEQUENCE [LARGE SCALE GENOMIC DNA]</scope>
    <source>
        <strain evidence="2 3">HER1398</strain>
    </source>
</reference>
<proteinExistence type="predicted"/>
<dbReference type="AlphaFoldDB" id="U2HRM2"/>
<evidence type="ECO:0000313" key="2">
    <source>
        <dbReference type="EMBL" id="ERJ57940.1"/>
    </source>
</evidence>
<name>U2HRM2_9SPHI</name>
<feature type="transmembrane region" description="Helical" evidence="1">
    <location>
        <begin position="139"/>
        <end position="159"/>
    </location>
</feature>
<organism evidence="2 3">
    <name type="scientific">Sphingobacterium paucimobilis HER1398</name>
    <dbReference type="NCBI Taxonomy" id="1346330"/>
    <lineage>
        <taxon>Bacteria</taxon>
        <taxon>Pseudomonadati</taxon>
        <taxon>Bacteroidota</taxon>
        <taxon>Sphingobacteriia</taxon>
        <taxon>Sphingobacteriales</taxon>
        <taxon>Sphingobacteriaceae</taxon>
        <taxon>Sphingobacterium</taxon>
    </lineage>
</organism>
<evidence type="ECO:0000313" key="3">
    <source>
        <dbReference type="Proteomes" id="UP000016584"/>
    </source>
</evidence>
<feature type="transmembrane region" description="Helical" evidence="1">
    <location>
        <begin position="99"/>
        <end position="119"/>
    </location>
</feature>
<accession>U2HRM2</accession>
<dbReference type="Proteomes" id="UP000016584">
    <property type="component" value="Unassembled WGS sequence"/>
</dbReference>
<evidence type="ECO:0000256" key="1">
    <source>
        <dbReference type="SAM" id="Phobius"/>
    </source>
</evidence>
<sequence length="307" mass="36630">MKNIPLKFLELPFKTIRFLLRYEWGLWGVPALLGAHFLTIYRKPGHEVTIVWDKFYVGWLVFWFFLLWISQLCCVYAVRYFFYLRRTGISAVALFLSKSLLFFIMLQLVYPFLLVQLFALMPHEHSAEYWRPGCVDIELGVVCSWLFASVTFLVFYHAFRSYMRKERQLLIASQRNKLQQMEIVRLDQWEDVEATFMLIRQGDRGLRLKNNGMLVKDARKAKDIKAMLDVYYFEISKGINLHRKYVVKLDAQENKVYLAADKLEVLRKMVQKYPELQSIQQAIKSKHGLLYLSPTMYKKIMKEREEE</sequence>
<dbReference type="PATRIC" id="fig|1346330.5.peg.3577"/>